<feature type="non-terminal residue" evidence="1">
    <location>
        <position position="1"/>
    </location>
</feature>
<accession>A0A0V0GKK3</accession>
<reference evidence="1" key="1">
    <citation type="submission" date="2015-12" db="EMBL/GenBank/DDBJ databases">
        <title>Gene expression during late stages of embryo sac development: a critical building block for successful pollen-pistil interactions.</title>
        <authorList>
            <person name="Liu Y."/>
            <person name="Joly V."/>
            <person name="Sabar M."/>
            <person name="Matton D.P."/>
        </authorList>
    </citation>
    <scope>NUCLEOTIDE SEQUENCE</scope>
</reference>
<dbReference type="EMBL" id="GEDG01037964">
    <property type="protein sequence ID" value="JAP07835.1"/>
    <property type="molecule type" value="Transcribed_RNA"/>
</dbReference>
<protein>
    <submittedName>
        <fullName evidence="1">Putative ovule protein</fullName>
    </submittedName>
</protein>
<organism evidence="1">
    <name type="scientific">Solanum chacoense</name>
    <name type="common">Chaco potato</name>
    <dbReference type="NCBI Taxonomy" id="4108"/>
    <lineage>
        <taxon>Eukaryota</taxon>
        <taxon>Viridiplantae</taxon>
        <taxon>Streptophyta</taxon>
        <taxon>Embryophyta</taxon>
        <taxon>Tracheophyta</taxon>
        <taxon>Spermatophyta</taxon>
        <taxon>Magnoliopsida</taxon>
        <taxon>eudicotyledons</taxon>
        <taxon>Gunneridae</taxon>
        <taxon>Pentapetalae</taxon>
        <taxon>asterids</taxon>
        <taxon>lamiids</taxon>
        <taxon>Solanales</taxon>
        <taxon>Solanaceae</taxon>
        <taxon>Solanoideae</taxon>
        <taxon>Solaneae</taxon>
        <taxon>Solanum</taxon>
    </lineage>
</organism>
<proteinExistence type="predicted"/>
<dbReference type="AlphaFoldDB" id="A0A0V0GKK3"/>
<name>A0A0V0GKK3_SOLCH</name>
<evidence type="ECO:0000313" key="1">
    <source>
        <dbReference type="EMBL" id="JAP07835.1"/>
    </source>
</evidence>
<sequence length="68" mass="7649">RRRQNTRPAAAKRQPAAANVTAYTRCQLPCRLLPHPFQFVLISQQQQARVFALSSSGIGRKSQKRCLA</sequence>